<evidence type="ECO:0000256" key="4">
    <source>
        <dbReference type="ARBA" id="ARBA00022801"/>
    </source>
</evidence>
<evidence type="ECO:0000256" key="8">
    <source>
        <dbReference type="ARBA" id="ARBA00023295"/>
    </source>
</evidence>
<evidence type="ECO:0000313" key="15">
    <source>
        <dbReference type="Proteomes" id="UP000008850"/>
    </source>
</evidence>
<dbReference type="SUPFAM" id="SSF51735">
    <property type="entry name" value="NAD(P)-binding Rossmann-fold domains"/>
    <property type="match status" value="1"/>
</dbReference>
<keyword evidence="10" id="KW-0533">Nickel</keyword>
<dbReference type="RefSeq" id="WP_014130171.1">
    <property type="nucleotide sequence ID" value="NC_016078.1"/>
</dbReference>
<dbReference type="PANTHER" id="PTHR32092">
    <property type="entry name" value="6-PHOSPHO-BETA-GLUCOSIDASE-RELATED"/>
    <property type="match status" value="1"/>
</dbReference>
<keyword evidence="4 12" id="KW-0378">Hydrolase</keyword>
<protein>
    <submittedName>
        <fullName evidence="14">Alpha-galactosidase</fullName>
    </submittedName>
</protein>
<evidence type="ECO:0000256" key="1">
    <source>
        <dbReference type="ARBA" id="ARBA00001936"/>
    </source>
</evidence>
<organism evidence="14 15">
    <name type="scientific">Pelagibacterium halotolerans (strain DSM 22347 / JCM 15775 / CGMCC 1.7692 / B2)</name>
    <dbReference type="NCBI Taxonomy" id="1082931"/>
    <lineage>
        <taxon>Bacteria</taxon>
        <taxon>Pseudomonadati</taxon>
        <taxon>Pseudomonadota</taxon>
        <taxon>Alphaproteobacteria</taxon>
        <taxon>Hyphomicrobiales</taxon>
        <taxon>Devosiaceae</taxon>
        <taxon>Pelagibacterium</taxon>
    </lineage>
</organism>
<keyword evidence="5 12" id="KW-0520">NAD</keyword>
<dbReference type="NCBIfam" id="NF011657">
    <property type="entry name" value="PRK15076.1"/>
    <property type="match status" value="1"/>
</dbReference>
<dbReference type="Proteomes" id="UP000008850">
    <property type="component" value="Chromosome"/>
</dbReference>
<keyword evidence="10" id="KW-0408">Iron</keyword>
<feature type="binding site" evidence="10">
    <location>
        <position position="172"/>
    </location>
    <ligand>
        <name>Mn(2+)</name>
        <dbReference type="ChEBI" id="CHEBI:29035"/>
    </ligand>
</feature>
<dbReference type="EMBL" id="CP003075">
    <property type="protein sequence ID" value="AEQ51022.1"/>
    <property type="molecule type" value="Genomic_DNA"/>
</dbReference>
<feature type="site" description="Increases basicity of active site Tyr" evidence="11">
    <location>
        <position position="112"/>
    </location>
</feature>
<dbReference type="STRING" id="1082931.KKY_987"/>
<dbReference type="InterPro" id="IPR053715">
    <property type="entry name" value="GH4_Enzyme_sf"/>
</dbReference>
<keyword evidence="8 12" id="KW-0326">Glycosidase</keyword>
<comment type="cofactor">
    <cofactor evidence="12">
        <name>NAD(+)</name>
        <dbReference type="ChEBI" id="CHEBI:57540"/>
    </cofactor>
    <text evidence="12">Binds 1 NAD(+) per subunit.</text>
</comment>
<evidence type="ECO:0000256" key="9">
    <source>
        <dbReference type="PIRSR" id="PIRSR601088-2"/>
    </source>
</evidence>
<keyword evidence="3 10" id="KW-0479">Metal-binding</keyword>
<gene>
    <name evidence="14" type="ordered locus">KKY_987</name>
</gene>
<accession>G4RFX9</accession>
<dbReference type="InterPro" id="IPR036291">
    <property type="entry name" value="NAD(P)-bd_dom_sf"/>
</dbReference>
<dbReference type="InterPro" id="IPR001088">
    <property type="entry name" value="Glyco_hydro_4"/>
</dbReference>
<dbReference type="SUPFAM" id="SSF56327">
    <property type="entry name" value="LDH C-terminal domain-like"/>
    <property type="match status" value="1"/>
</dbReference>
<dbReference type="PANTHER" id="PTHR32092:SF6">
    <property type="entry name" value="ALPHA-GALACTOSIDASE"/>
    <property type="match status" value="1"/>
</dbReference>
<proteinExistence type="inferred from homology"/>
<comment type="similarity">
    <text evidence="2 12">Belongs to the glycosyl hydrolase 4 family.</text>
</comment>
<sequence length="449" mass="49805">MANPKIAFIGAGSTVFMKNIIGDVLQRKPLAGAHIALMDIDPQRLADSELVAGKLVKTLGAPATVTTHTDRRAALDGADFVIVAFQIGGYEPSTVIDFEVPKRFGLRQTIADTLGIGGIMRGLRTVPHLWAVCADMEELCPNAILLQYVNPMAINTWAIAEKYPAIRQVGLCHSVQGTAAELARDLEIPVETLRYRAAGINHMACYLTLEQRQPDGSHKNLYPDLLAGYRAGKIPKPSDWNPRCPNRVRYEMMTRLGYFVTESSEHFAEYVPWFIKSGRDDLIEKYGIPLDEYPKRCIEQVEDWTEQAERYRTAETIEIEESHEYASSIVNAIWTGEPAVIYGNIRNNGAIASLPDSCAVEVPCLVDANGIQPTHIGALPPQLTALMRTNINVQELTVKALTTENREHIYHAAMLDPHTAAELDLDQIWSLVDDLIAAHGDMLPAWARR</sequence>
<evidence type="ECO:0000313" key="14">
    <source>
        <dbReference type="EMBL" id="AEQ51022.1"/>
    </source>
</evidence>
<evidence type="ECO:0000256" key="10">
    <source>
        <dbReference type="PIRSR" id="PIRSR601088-3"/>
    </source>
</evidence>
<dbReference type="Pfam" id="PF02056">
    <property type="entry name" value="Glyco_hydro_4"/>
    <property type="match status" value="1"/>
</dbReference>
<dbReference type="PROSITE" id="PS01324">
    <property type="entry name" value="GLYCOSYL_HYDROL_F4"/>
    <property type="match status" value="1"/>
</dbReference>
<dbReference type="GO" id="GO:0046872">
    <property type="term" value="F:metal ion binding"/>
    <property type="evidence" value="ECO:0007669"/>
    <property type="project" value="UniProtKB-KW"/>
</dbReference>
<dbReference type="GO" id="GO:0005975">
    <property type="term" value="P:carbohydrate metabolic process"/>
    <property type="evidence" value="ECO:0007669"/>
    <property type="project" value="InterPro"/>
</dbReference>
<evidence type="ECO:0000256" key="11">
    <source>
        <dbReference type="PIRSR" id="PIRSR601088-4"/>
    </source>
</evidence>
<evidence type="ECO:0000256" key="2">
    <source>
        <dbReference type="ARBA" id="ARBA00010141"/>
    </source>
</evidence>
<evidence type="ECO:0000256" key="12">
    <source>
        <dbReference type="RuleBase" id="RU361152"/>
    </source>
</evidence>
<keyword evidence="6 10" id="KW-0464">Manganese</keyword>
<dbReference type="InterPro" id="IPR022616">
    <property type="entry name" value="Glyco_hydro_4_C"/>
</dbReference>
<name>G4RFX9_PELHB</name>
<evidence type="ECO:0000256" key="6">
    <source>
        <dbReference type="ARBA" id="ARBA00023211"/>
    </source>
</evidence>
<dbReference type="Pfam" id="PF11975">
    <property type="entry name" value="Glyco_hydro_4C"/>
    <property type="match status" value="1"/>
</dbReference>
<dbReference type="CDD" id="cd05297">
    <property type="entry name" value="GH4_alpha_glucosidase_galactosidase"/>
    <property type="match status" value="1"/>
</dbReference>
<dbReference type="HOGENOM" id="CLU_045951_1_1_5"/>
<feature type="domain" description="Glycosyl hydrolase family 4 C-terminal" evidence="13">
    <location>
        <begin position="198"/>
        <end position="419"/>
    </location>
</feature>
<evidence type="ECO:0000256" key="3">
    <source>
        <dbReference type="ARBA" id="ARBA00022723"/>
    </source>
</evidence>
<dbReference type="Gene3D" id="3.90.1820.10">
    <property type="entry name" value="AglA-like glucosidase"/>
    <property type="match status" value="1"/>
</dbReference>
<dbReference type="InterPro" id="IPR015955">
    <property type="entry name" value="Lactate_DH/Glyco_Ohase_4_C"/>
</dbReference>
<reference evidence="14 15" key="1">
    <citation type="journal article" date="2012" name="J. Bacteriol.">
        <title>Complete genome sequence of Pelagibacterium halotolerans B2T.</title>
        <authorList>
            <person name="Huo Y.Y."/>
            <person name="Cheng H."/>
            <person name="Han X.F."/>
            <person name="Jiang X.W."/>
            <person name="Sun C."/>
            <person name="Zhang X.Q."/>
            <person name="Zhu X.F."/>
            <person name="Liu Y.F."/>
            <person name="Li P.F."/>
            <person name="Ni P.X."/>
            <person name="Wu M."/>
        </authorList>
    </citation>
    <scope>NUCLEOTIDE SEQUENCE [LARGE SCALE GENOMIC DNA]</scope>
    <source>
        <strain evidence="15">DSM 22347 / JCM 15775 / CGMCC 1.7692 / B2</strain>
    </source>
</reference>
<comment type="cofactor">
    <cofactor evidence="1">
        <name>Mn(2+)</name>
        <dbReference type="ChEBI" id="CHEBI:29035"/>
    </cofactor>
</comment>
<evidence type="ECO:0000256" key="5">
    <source>
        <dbReference type="ARBA" id="ARBA00023027"/>
    </source>
</evidence>
<evidence type="ECO:0000256" key="7">
    <source>
        <dbReference type="ARBA" id="ARBA00023277"/>
    </source>
</evidence>
<keyword evidence="7" id="KW-0119">Carbohydrate metabolism</keyword>
<keyword evidence="10" id="KW-0170">Cobalt</keyword>
<feature type="binding site" evidence="10">
    <location>
        <position position="202"/>
    </location>
    <ligand>
        <name>Mn(2+)</name>
        <dbReference type="ChEBI" id="CHEBI:29035"/>
    </ligand>
</feature>
<dbReference type="InterPro" id="IPR019802">
    <property type="entry name" value="GlycHydrolase_4_CS"/>
</dbReference>
<dbReference type="GO" id="GO:0016616">
    <property type="term" value="F:oxidoreductase activity, acting on the CH-OH group of donors, NAD or NADP as acceptor"/>
    <property type="evidence" value="ECO:0007669"/>
    <property type="project" value="InterPro"/>
</dbReference>
<feature type="binding site" evidence="9">
    <location>
        <position position="150"/>
    </location>
    <ligand>
        <name>substrate</name>
    </ligand>
</feature>
<dbReference type="PATRIC" id="fig|1082931.4.peg.976"/>
<dbReference type="PRINTS" id="PR00732">
    <property type="entry name" value="GLHYDRLASE4"/>
</dbReference>
<dbReference type="AlphaFoldDB" id="G4RFX9"/>
<keyword evidence="15" id="KW-1185">Reference proteome</keyword>
<dbReference type="GO" id="GO:0004553">
    <property type="term" value="F:hydrolase activity, hydrolyzing O-glycosyl compounds"/>
    <property type="evidence" value="ECO:0007669"/>
    <property type="project" value="InterPro"/>
</dbReference>
<dbReference type="KEGG" id="phl:KKY_987"/>
<evidence type="ECO:0000259" key="13">
    <source>
        <dbReference type="Pfam" id="PF11975"/>
    </source>
</evidence>
<dbReference type="eggNOG" id="COG1486">
    <property type="taxonomic scope" value="Bacteria"/>
</dbReference>